<evidence type="ECO:0008006" key="3">
    <source>
        <dbReference type="Google" id="ProtNLM"/>
    </source>
</evidence>
<dbReference type="EMBL" id="BAAAQM010000047">
    <property type="protein sequence ID" value="GAA1992367.1"/>
    <property type="molecule type" value="Genomic_DNA"/>
</dbReference>
<dbReference type="RefSeq" id="WP_344660994.1">
    <property type="nucleotide sequence ID" value="NZ_BAAAQM010000047.1"/>
</dbReference>
<gene>
    <name evidence="1" type="ORF">GCM10009838_65150</name>
</gene>
<name>A0ABP5E666_9ACTN</name>
<protein>
    <recommendedName>
        <fullName evidence="3">Secreted protein</fullName>
    </recommendedName>
</protein>
<reference evidence="2" key="1">
    <citation type="journal article" date="2019" name="Int. J. Syst. Evol. Microbiol.">
        <title>The Global Catalogue of Microorganisms (GCM) 10K type strain sequencing project: providing services to taxonomists for standard genome sequencing and annotation.</title>
        <authorList>
            <consortium name="The Broad Institute Genomics Platform"/>
            <consortium name="The Broad Institute Genome Sequencing Center for Infectious Disease"/>
            <person name="Wu L."/>
            <person name="Ma J."/>
        </authorList>
    </citation>
    <scope>NUCLEOTIDE SEQUENCE [LARGE SCALE GENOMIC DNA]</scope>
    <source>
        <strain evidence="2">JCM 16013</strain>
    </source>
</reference>
<proteinExistence type="predicted"/>
<evidence type="ECO:0000313" key="2">
    <source>
        <dbReference type="Proteomes" id="UP001499854"/>
    </source>
</evidence>
<organism evidence="1 2">
    <name type="scientific">Catenulispora subtropica</name>
    <dbReference type="NCBI Taxonomy" id="450798"/>
    <lineage>
        <taxon>Bacteria</taxon>
        <taxon>Bacillati</taxon>
        <taxon>Actinomycetota</taxon>
        <taxon>Actinomycetes</taxon>
        <taxon>Catenulisporales</taxon>
        <taxon>Catenulisporaceae</taxon>
        <taxon>Catenulispora</taxon>
    </lineage>
</organism>
<keyword evidence="2" id="KW-1185">Reference proteome</keyword>
<comment type="caution">
    <text evidence="1">The sequence shown here is derived from an EMBL/GenBank/DDBJ whole genome shotgun (WGS) entry which is preliminary data.</text>
</comment>
<sequence>MSTVVIAGEPGTAEHLTALLASGDAAAVAAFFQGMSEKERRTFVKPLRAQLKTLSWRVYRDSGQSQDWSRFRDLQRRSARTQIPAAMAVLANAPAIAKYLRTVQRQNGLDIAPDAIRRVLADRAPEWLPELADELSAVLDANDLLPLVDIVADAAGAVPAATPGYVRAWAVRHRWGHSRDQERETFLAEPRLAELLPLTFDDDENDDLFAEWSSFRKFAQAAVEQGKAPRAEVLDACVRRLLRGGRLGAVQGHLGFWTSLAPTDDEIVARVSSCISLLSSQSGTVARVFLGSVKKVCDAGLVDLELALEAASVAVTRPEKNVVKTTLGWLDALAAEHPDRIVEITGHLATAFGAPGADLQERAVKLIGKRAEALGEGDRRRLAAEAEVHLAPDLAAKLADVLGVERGSATFDVGYPDVTPFEPRPLPPPIGSPAELAEEVAALMHGDPVEAMVFERVLEAFAAFARTDADKLAEAVAPVVERQRPGWEWNLENFPHTPRVALFRLAEAAAGSGTQAKRKPHRASVHQLWPRVRMQRTGYASVRSRTSPADFLILRAAEIAAALGLTDLPPLVAIPTAANGIVDPRVLADRLREGESEGWVPLEADFHQALLRLPADCGEVDASGLTSDAGRRFAAWVAGDRTELPAEEMPDPLLRDRVRYGQGRSTLLNQLARKHVSHPATLLELAAGVWSEPERQYDGSDWAVCWPAIAPSHPDLVAVALSGGADWSTAEPSAESAVVLAELDDPVHAGTHYLIASRLVHRDARLRASGVDAALVLASRGLLDPARLAATLAERLASEPAAGLRRMVPCLRDLANGGAAGQTWETIATLLPLILPPAVPKAMAGTGDLLVAGTELAGALNVRTPIDAVTTVAEKKGGSAVANAARRLAGVLGSG</sequence>
<accession>A0ABP5E666</accession>
<dbReference type="Proteomes" id="UP001499854">
    <property type="component" value="Unassembled WGS sequence"/>
</dbReference>
<evidence type="ECO:0000313" key="1">
    <source>
        <dbReference type="EMBL" id="GAA1992367.1"/>
    </source>
</evidence>